<protein>
    <recommendedName>
        <fullName evidence="2">histidine kinase</fullName>
        <ecNumber evidence="2">2.7.13.3</ecNumber>
    </recommendedName>
</protein>
<keyword evidence="13" id="KW-1185">Reference proteome</keyword>
<feature type="transmembrane region" description="Helical" evidence="10">
    <location>
        <begin position="54"/>
        <end position="70"/>
    </location>
</feature>
<dbReference type="InterPro" id="IPR036890">
    <property type="entry name" value="HATPase_C_sf"/>
</dbReference>
<evidence type="ECO:0000256" key="7">
    <source>
        <dbReference type="ARBA" id="ARBA00022840"/>
    </source>
</evidence>
<evidence type="ECO:0000313" key="12">
    <source>
        <dbReference type="EMBL" id="MDT0444097.1"/>
    </source>
</evidence>
<evidence type="ECO:0000256" key="1">
    <source>
        <dbReference type="ARBA" id="ARBA00000085"/>
    </source>
</evidence>
<evidence type="ECO:0000259" key="11">
    <source>
        <dbReference type="PROSITE" id="PS50109"/>
    </source>
</evidence>
<evidence type="ECO:0000256" key="2">
    <source>
        <dbReference type="ARBA" id="ARBA00012438"/>
    </source>
</evidence>
<evidence type="ECO:0000256" key="3">
    <source>
        <dbReference type="ARBA" id="ARBA00022553"/>
    </source>
</evidence>
<keyword evidence="10" id="KW-1133">Transmembrane helix</keyword>
<keyword evidence="6 12" id="KW-0418">Kinase</keyword>
<dbReference type="PROSITE" id="PS50109">
    <property type="entry name" value="HIS_KIN"/>
    <property type="match status" value="1"/>
</dbReference>
<dbReference type="Pfam" id="PF07730">
    <property type="entry name" value="HisKA_3"/>
    <property type="match status" value="1"/>
</dbReference>
<name>A0ABU2S5A7_9ACTN</name>
<dbReference type="Gene3D" id="3.30.565.10">
    <property type="entry name" value="Histidine kinase-like ATPase, C-terminal domain"/>
    <property type="match status" value="1"/>
</dbReference>
<feature type="transmembrane region" description="Helical" evidence="10">
    <location>
        <begin position="77"/>
        <end position="93"/>
    </location>
</feature>
<dbReference type="RefSeq" id="WP_311618380.1">
    <property type="nucleotide sequence ID" value="NZ_JAVREV010000008.1"/>
</dbReference>
<dbReference type="Proteomes" id="UP001183615">
    <property type="component" value="Unassembled WGS sequence"/>
</dbReference>
<evidence type="ECO:0000313" key="13">
    <source>
        <dbReference type="Proteomes" id="UP001183615"/>
    </source>
</evidence>
<dbReference type="CDD" id="cd16917">
    <property type="entry name" value="HATPase_UhpB-NarQ-NarX-like"/>
    <property type="match status" value="1"/>
</dbReference>
<dbReference type="EMBL" id="JAVREV010000008">
    <property type="protein sequence ID" value="MDT0444097.1"/>
    <property type="molecule type" value="Genomic_DNA"/>
</dbReference>
<dbReference type="InterPro" id="IPR011712">
    <property type="entry name" value="Sig_transdc_His_kin_sub3_dim/P"/>
</dbReference>
<dbReference type="Pfam" id="PF23539">
    <property type="entry name" value="DUF7134"/>
    <property type="match status" value="1"/>
</dbReference>
<dbReference type="Gene3D" id="1.20.5.1930">
    <property type="match status" value="1"/>
</dbReference>
<dbReference type="SUPFAM" id="SSF55874">
    <property type="entry name" value="ATPase domain of HSP90 chaperone/DNA topoisomerase II/histidine kinase"/>
    <property type="match status" value="1"/>
</dbReference>
<sequence length="429" mass="45753">MTPRQPARAVQWLRAHPLAFDAVLAVVVLCAVLCASVTVARPPDGGPGFGKRELPLHTLLMTVLACAVLVQRRRYPMTVLSLLGGLSLIELILGTSSHSPQERHVSFLIVVVVALFTVAVSTDRSTTWRAGLVTAAVFTPTSMMLGAQPWYDSENLGVFAWTALAAASGEAARSRRAALDAIRERAERAERTREEEAHRRVAEERMRIARELHDVVAHHIALVNVQAGVASHVMDSRPDQAKEALGHIREASRRALGELQTTVGLLRHRDEPIAPTEPARGLGVLQDLVDGFTRAGMAVTVDAPAAAGPLPSAVDLAAYRVVQEALTNVHKHAGPGAGARVRIVREGKAADAALDITVDDDGPGVPEPRNGTPGSGHGLTGMRERAAALSGTCEAGPRSDGGFRVRVTLPLQPPRPEEPAIEHVRGWCV</sequence>
<dbReference type="EC" id="2.7.13.3" evidence="2"/>
<evidence type="ECO:0000256" key="9">
    <source>
        <dbReference type="SAM" id="MobiDB-lite"/>
    </source>
</evidence>
<proteinExistence type="predicted"/>
<keyword evidence="10" id="KW-0472">Membrane</keyword>
<keyword evidence="5" id="KW-0547">Nucleotide-binding</keyword>
<dbReference type="PANTHER" id="PTHR24421:SF10">
    <property type="entry name" value="NITRATE_NITRITE SENSOR PROTEIN NARQ"/>
    <property type="match status" value="1"/>
</dbReference>
<keyword evidence="10" id="KW-0812">Transmembrane</keyword>
<gene>
    <name evidence="12" type="ORF">RM779_16065</name>
</gene>
<evidence type="ECO:0000256" key="4">
    <source>
        <dbReference type="ARBA" id="ARBA00022679"/>
    </source>
</evidence>
<keyword evidence="4" id="KW-0808">Transferase</keyword>
<feature type="region of interest" description="Disordered" evidence="9">
    <location>
        <begin position="358"/>
        <end position="380"/>
    </location>
</feature>
<comment type="caution">
    <text evidence="12">The sequence shown here is derived from an EMBL/GenBank/DDBJ whole genome shotgun (WGS) entry which is preliminary data.</text>
</comment>
<dbReference type="PANTHER" id="PTHR24421">
    <property type="entry name" value="NITRATE/NITRITE SENSOR PROTEIN NARX-RELATED"/>
    <property type="match status" value="1"/>
</dbReference>
<dbReference type="GO" id="GO:0016301">
    <property type="term" value="F:kinase activity"/>
    <property type="evidence" value="ECO:0007669"/>
    <property type="project" value="UniProtKB-KW"/>
</dbReference>
<reference evidence="13" key="1">
    <citation type="submission" date="2023-07" db="EMBL/GenBank/DDBJ databases">
        <title>30 novel species of actinomycetes from the DSMZ collection.</title>
        <authorList>
            <person name="Nouioui I."/>
        </authorList>
    </citation>
    <scope>NUCLEOTIDE SEQUENCE [LARGE SCALE GENOMIC DNA]</scope>
    <source>
        <strain evidence="13">DSM 41886</strain>
    </source>
</reference>
<feature type="domain" description="Histidine kinase" evidence="11">
    <location>
        <begin position="320"/>
        <end position="413"/>
    </location>
</feature>
<dbReference type="InterPro" id="IPR003594">
    <property type="entry name" value="HATPase_dom"/>
</dbReference>
<evidence type="ECO:0000256" key="6">
    <source>
        <dbReference type="ARBA" id="ARBA00022777"/>
    </source>
</evidence>
<organism evidence="12 13">
    <name type="scientific">Streptomyces johnsoniae</name>
    <dbReference type="NCBI Taxonomy" id="3075532"/>
    <lineage>
        <taxon>Bacteria</taxon>
        <taxon>Bacillati</taxon>
        <taxon>Actinomycetota</taxon>
        <taxon>Actinomycetes</taxon>
        <taxon>Kitasatosporales</taxon>
        <taxon>Streptomycetaceae</taxon>
        <taxon>Streptomyces</taxon>
    </lineage>
</organism>
<accession>A0ABU2S5A7</accession>
<keyword evidence="3" id="KW-0597">Phosphoprotein</keyword>
<feature type="transmembrane region" description="Helical" evidence="10">
    <location>
        <begin position="105"/>
        <end position="122"/>
    </location>
</feature>
<dbReference type="Pfam" id="PF02518">
    <property type="entry name" value="HATPase_c"/>
    <property type="match status" value="1"/>
</dbReference>
<dbReference type="SMART" id="SM00387">
    <property type="entry name" value="HATPase_c"/>
    <property type="match status" value="1"/>
</dbReference>
<evidence type="ECO:0000256" key="5">
    <source>
        <dbReference type="ARBA" id="ARBA00022741"/>
    </source>
</evidence>
<comment type="catalytic activity">
    <reaction evidence="1">
        <text>ATP + protein L-histidine = ADP + protein N-phospho-L-histidine.</text>
        <dbReference type="EC" id="2.7.13.3"/>
    </reaction>
</comment>
<keyword evidence="8" id="KW-0902">Two-component regulatory system</keyword>
<feature type="transmembrane region" description="Helical" evidence="10">
    <location>
        <begin position="20"/>
        <end position="42"/>
    </location>
</feature>
<evidence type="ECO:0000256" key="8">
    <source>
        <dbReference type="ARBA" id="ARBA00023012"/>
    </source>
</evidence>
<evidence type="ECO:0000256" key="10">
    <source>
        <dbReference type="SAM" id="Phobius"/>
    </source>
</evidence>
<dbReference type="InterPro" id="IPR055558">
    <property type="entry name" value="DUF7134"/>
</dbReference>
<dbReference type="InterPro" id="IPR005467">
    <property type="entry name" value="His_kinase_dom"/>
</dbReference>
<keyword evidence="7" id="KW-0067">ATP-binding</keyword>
<dbReference type="InterPro" id="IPR050482">
    <property type="entry name" value="Sensor_HK_TwoCompSys"/>
</dbReference>